<dbReference type="GO" id="GO:0016705">
    <property type="term" value="F:oxidoreductase activity, acting on paired donors, with incorporation or reduction of molecular oxygen"/>
    <property type="evidence" value="ECO:0007669"/>
    <property type="project" value="InterPro"/>
</dbReference>
<name>A0A5C8PF99_9HYPH</name>
<reference evidence="4 5" key="1">
    <citation type="submission" date="2019-06" db="EMBL/GenBank/DDBJ databases">
        <title>New taxonomy in bacterial strain CC-CFT640, isolated from vineyard.</title>
        <authorList>
            <person name="Lin S.-Y."/>
            <person name="Tsai C.-F."/>
            <person name="Young C.-C."/>
        </authorList>
    </citation>
    <scope>NUCLEOTIDE SEQUENCE [LARGE SCALE GENOMIC DNA]</scope>
    <source>
        <strain evidence="4 5">CC-CFT640</strain>
    </source>
</reference>
<dbReference type="EMBL" id="VDUZ01000034">
    <property type="protein sequence ID" value="TXL72288.1"/>
    <property type="molecule type" value="Genomic_DNA"/>
</dbReference>
<evidence type="ECO:0000313" key="4">
    <source>
        <dbReference type="EMBL" id="TXL72288.1"/>
    </source>
</evidence>
<organism evidence="4 5">
    <name type="scientific">Vineibacter terrae</name>
    <dbReference type="NCBI Taxonomy" id="2586908"/>
    <lineage>
        <taxon>Bacteria</taxon>
        <taxon>Pseudomonadati</taxon>
        <taxon>Pseudomonadota</taxon>
        <taxon>Alphaproteobacteria</taxon>
        <taxon>Hyphomicrobiales</taxon>
        <taxon>Vineibacter</taxon>
    </lineage>
</organism>
<dbReference type="Pfam" id="PF00296">
    <property type="entry name" value="Bac_luciferase"/>
    <property type="match status" value="1"/>
</dbReference>
<proteinExistence type="predicted"/>
<dbReference type="Proteomes" id="UP000321638">
    <property type="component" value="Unassembled WGS sequence"/>
</dbReference>
<dbReference type="PANTHER" id="PTHR30137">
    <property type="entry name" value="LUCIFERASE-LIKE MONOOXYGENASE"/>
    <property type="match status" value="1"/>
</dbReference>
<evidence type="ECO:0000256" key="2">
    <source>
        <dbReference type="ARBA" id="ARBA00023033"/>
    </source>
</evidence>
<dbReference type="SUPFAM" id="SSF51679">
    <property type="entry name" value="Bacterial luciferase-like"/>
    <property type="match status" value="1"/>
</dbReference>
<gene>
    <name evidence="4" type="ORF">FHP25_26000</name>
</gene>
<sequence>MKFGIFYEHQLPRPWTASSEYQLLQDSLTQIELADRLGYDYAWEVEHHFLEEYSHSSAPEVFLGAASQRTRRIRLGHGVVQLTTNQPHRVAEKVATLDLLSGGRVDLGMGEAAGPAELHPFNVRVRDKRERWEEAVKAIIPMFSRESWEFHGQYHDFPARNVIPKPYQKPHPPLWVACSNIKTIAKAGEWGMGALGFTFVTPEAARAWVHKYYNNLLNNPAKLTDYPTNPNVAMVAGFMCAPTDQEAAAKAAGWTFFVFALSYYGRKGVDAPGTSDLWREYQSWRGGPEEKKALEAGLVGSPETIRRKLRQFQASRVDQVILLNQAGKTSHQDICDSLELFAKDVMPEFHAAEAEHAAWKQKVLAREIVLEELDTTGYDIFAHQNEHIVRLTPEQLKARMAEKEAAARKASAGDD</sequence>
<dbReference type="PANTHER" id="PTHR30137:SF8">
    <property type="entry name" value="BLR5498 PROTEIN"/>
    <property type="match status" value="1"/>
</dbReference>
<dbReference type="OrthoDB" id="9804736at2"/>
<dbReference type="InterPro" id="IPR036661">
    <property type="entry name" value="Luciferase-like_sf"/>
</dbReference>
<evidence type="ECO:0000259" key="3">
    <source>
        <dbReference type="Pfam" id="PF00296"/>
    </source>
</evidence>
<protein>
    <submittedName>
        <fullName evidence="4">LLM class flavin-dependent oxidoreductase</fullName>
    </submittedName>
</protein>
<dbReference type="GO" id="GO:0004497">
    <property type="term" value="F:monooxygenase activity"/>
    <property type="evidence" value="ECO:0007669"/>
    <property type="project" value="UniProtKB-KW"/>
</dbReference>
<dbReference type="InterPro" id="IPR050766">
    <property type="entry name" value="Bact_Lucif_Oxidored"/>
</dbReference>
<dbReference type="Gene3D" id="3.20.20.30">
    <property type="entry name" value="Luciferase-like domain"/>
    <property type="match status" value="1"/>
</dbReference>
<comment type="caution">
    <text evidence="4">The sequence shown here is derived from an EMBL/GenBank/DDBJ whole genome shotgun (WGS) entry which is preliminary data.</text>
</comment>
<feature type="domain" description="Luciferase-like" evidence="3">
    <location>
        <begin position="1"/>
        <end position="319"/>
    </location>
</feature>
<evidence type="ECO:0000256" key="1">
    <source>
        <dbReference type="ARBA" id="ARBA00023002"/>
    </source>
</evidence>
<keyword evidence="5" id="KW-1185">Reference proteome</keyword>
<dbReference type="GO" id="GO:0005829">
    <property type="term" value="C:cytosol"/>
    <property type="evidence" value="ECO:0007669"/>
    <property type="project" value="TreeGrafter"/>
</dbReference>
<keyword evidence="2" id="KW-0503">Monooxygenase</keyword>
<dbReference type="RefSeq" id="WP_147849909.1">
    <property type="nucleotide sequence ID" value="NZ_VDUZ01000034.1"/>
</dbReference>
<dbReference type="AlphaFoldDB" id="A0A5C8PF99"/>
<accession>A0A5C8PF99</accession>
<keyword evidence="1" id="KW-0560">Oxidoreductase</keyword>
<evidence type="ECO:0000313" key="5">
    <source>
        <dbReference type="Proteomes" id="UP000321638"/>
    </source>
</evidence>
<dbReference type="InterPro" id="IPR011251">
    <property type="entry name" value="Luciferase-like_dom"/>
</dbReference>